<protein>
    <submittedName>
        <fullName evidence="2">Uncharacterized protein</fullName>
    </submittedName>
</protein>
<evidence type="ECO:0000256" key="1">
    <source>
        <dbReference type="SAM" id="Phobius"/>
    </source>
</evidence>
<keyword evidence="1" id="KW-0472">Membrane</keyword>
<dbReference type="AlphaFoldDB" id="A0A0F9FHA9"/>
<accession>A0A0F9FHA9</accession>
<sequence length="63" mass="7171">MKNKISDLLLLGISLALIVVFIYMRIVGSYVAIEDNFAIYISEVAFFVFAFGWSIYSLSRKRG</sequence>
<dbReference type="EMBL" id="LAZR01023637">
    <property type="protein sequence ID" value="KKL77826.1"/>
    <property type="molecule type" value="Genomic_DNA"/>
</dbReference>
<feature type="transmembrane region" description="Helical" evidence="1">
    <location>
        <begin position="7"/>
        <end position="31"/>
    </location>
</feature>
<organism evidence="2">
    <name type="scientific">marine sediment metagenome</name>
    <dbReference type="NCBI Taxonomy" id="412755"/>
    <lineage>
        <taxon>unclassified sequences</taxon>
        <taxon>metagenomes</taxon>
        <taxon>ecological metagenomes</taxon>
    </lineage>
</organism>
<proteinExistence type="predicted"/>
<keyword evidence="1" id="KW-1133">Transmembrane helix</keyword>
<feature type="transmembrane region" description="Helical" evidence="1">
    <location>
        <begin position="37"/>
        <end position="58"/>
    </location>
</feature>
<evidence type="ECO:0000313" key="2">
    <source>
        <dbReference type="EMBL" id="KKL77826.1"/>
    </source>
</evidence>
<keyword evidence="1" id="KW-0812">Transmembrane</keyword>
<reference evidence="2" key="1">
    <citation type="journal article" date="2015" name="Nature">
        <title>Complex archaea that bridge the gap between prokaryotes and eukaryotes.</title>
        <authorList>
            <person name="Spang A."/>
            <person name="Saw J.H."/>
            <person name="Jorgensen S.L."/>
            <person name="Zaremba-Niedzwiedzka K."/>
            <person name="Martijn J."/>
            <person name="Lind A.E."/>
            <person name="van Eijk R."/>
            <person name="Schleper C."/>
            <person name="Guy L."/>
            <person name="Ettema T.J."/>
        </authorList>
    </citation>
    <scope>NUCLEOTIDE SEQUENCE</scope>
</reference>
<comment type="caution">
    <text evidence="2">The sequence shown here is derived from an EMBL/GenBank/DDBJ whole genome shotgun (WGS) entry which is preliminary data.</text>
</comment>
<gene>
    <name evidence="2" type="ORF">LCGC14_2031000</name>
</gene>
<name>A0A0F9FHA9_9ZZZZ</name>